<reference evidence="1" key="1">
    <citation type="submission" date="2018-02" db="EMBL/GenBank/DDBJ databases">
        <title>Rhizophora mucronata_Transcriptome.</title>
        <authorList>
            <person name="Meera S.P."/>
            <person name="Sreeshan A."/>
            <person name="Augustine A."/>
        </authorList>
    </citation>
    <scope>NUCLEOTIDE SEQUENCE</scope>
    <source>
        <tissue evidence="1">Leaf</tissue>
    </source>
</reference>
<name>A0A2P2MVM2_RHIMU</name>
<evidence type="ECO:0000313" key="1">
    <source>
        <dbReference type="EMBL" id="MBX34274.1"/>
    </source>
</evidence>
<protein>
    <submittedName>
        <fullName evidence="1">Uncharacterized protein</fullName>
    </submittedName>
</protein>
<organism evidence="1">
    <name type="scientific">Rhizophora mucronata</name>
    <name type="common">Asiatic mangrove</name>
    <dbReference type="NCBI Taxonomy" id="61149"/>
    <lineage>
        <taxon>Eukaryota</taxon>
        <taxon>Viridiplantae</taxon>
        <taxon>Streptophyta</taxon>
        <taxon>Embryophyta</taxon>
        <taxon>Tracheophyta</taxon>
        <taxon>Spermatophyta</taxon>
        <taxon>Magnoliopsida</taxon>
        <taxon>eudicotyledons</taxon>
        <taxon>Gunneridae</taxon>
        <taxon>Pentapetalae</taxon>
        <taxon>rosids</taxon>
        <taxon>fabids</taxon>
        <taxon>Malpighiales</taxon>
        <taxon>Rhizophoraceae</taxon>
        <taxon>Rhizophora</taxon>
    </lineage>
</organism>
<sequence>MMATKCGWKKRGGEQLWQAKIHDLLHNNLMNTTWRMTEAI</sequence>
<accession>A0A2P2MVM2</accession>
<proteinExistence type="predicted"/>
<dbReference type="AlphaFoldDB" id="A0A2P2MVM2"/>
<dbReference type="EMBL" id="GGEC01053790">
    <property type="protein sequence ID" value="MBX34274.1"/>
    <property type="molecule type" value="Transcribed_RNA"/>
</dbReference>